<dbReference type="PRINTS" id="PR00730">
    <property type="entry name" value="THERMOLYSIN"/>
</dbReference>
<reference evidence="12" key="1">
    <citation type="submission" date="2015-08" db="EMBL/GenBank/DDBJ databases">
        <authorList>
            <person name="Babu N.S."/>
            <person name="Beckwith C.J."/>
            <person name="Beseler K.G."/>
            <person name="Brison A."/>
            <person name="Carone J.V."/>
            <person name="Caskin T.P."/>
            <person name="Diamond M."/>
            <person name="Durham M.E."/>
            <person name="Foxe J.M."/>
            <person name="Go M."/>
            <person name="Henderson B.A."/>
            <person name="Jones I.B."/>
            <person name="McGettigan J.A."/>
            <person name="Micheletti S.J."/>
            <person name="Nasrallah M.E."/>
            <person name="Ortiz D."/>
            <person name="Piller C.R."/>
            <person name="Privatt S.R."/>
            <person name="Schneider S.L."/>
            <person name="Sharp S."/>
            <person name="Smith T.C."/>
            <person name="Stanton J.D."/>
            <person name="Ullery H.E."/>
            <person name="Wilson R.J."/>
            <person name="Serrano M.G."/>
            <person name="Buck G."/>
            <person name="Lee V."/>
            <person name="Wang Y."/>
            <person name="Carvalho R."/>
            <person name="Voegtly L."/>
            <person name="Shi R."/>
            <person name="Duckworth R."/>
            <person name="Johnson A."/>
            <person name="Loviza R."/>
            <person name="Walstead R."/>
            <person name="Shah Z."/>
            <person name="Kiflezghi M."/>
            <person name="Wade K."/>
            <person name="Ball S.L."/>
            <person name="Bradley K.W."/>
            <person name="Asai D.J."/>
            <person name="Bowman C.A."/>
            <person name="Russell D.A."/>
            <person name="Pope W.H."/>
            <person name="Jacobs-Sera D."/>
            <person name="Hendrix R.W."/>
            <person name="Hatfull G.F."/>
        </authorList>
    </citation>
    <scope>NUCLEOTIDE SEQUENCE</scope>
</reference>
<keyword evidence="4" id="KW-0732">Signal</keyword>
<dbReference type="Gene3D" id="3.10.170.10">
    <property type="match status" value="1"/>
</dbReference>
<organism evidence="12">
    <name type="scientific">metagenome</name>
    <dbReference type="NCBI Taxonomy" id="256318"/>
    <lineage>
        <taxon>unclassified sequences</taxon>
        <taxon>metagenomes</taxon>
    </lineage>
</organism>
<dbReference type="InterPro" id="IPR003137">
    <property type="entry name" value="PA_domain"/>
</dbReference>
<protein>
    <submittedName>
        <fullName evidence="12">Putative exported peptidase M4</fullName>
    </submittedName>
</protein>
<keyword evidence="3" id="KW-0479">Metal-binding</keyword>
<keyword evidence="6" id="KW-0862">Zinc</keyword>
<evidence type="ECO:0000256" key="2">
    <source>
        <dbReference type="ARBA" id="ARBA00022670"/>
    </source>
</evidence>
<dbReference type="InterPro" id="IPR013783">
    <property type="entry name" value="Ig-like_fold"/>
</dbReference>
<gene>
    <name evidence="12" type="ORF">NOCA1200006</name>
</gene>
<comment type="similarity">
    <text evidence="1">Belongs to the peptidase M4 family.</text>
</comment>
<dbReference type="Gene3D" id="2.60.40.10">
    <property type="entry name" value="Immunoglobulins"/>
    <property type="match status" value="2"/>
</dbReference>
<dbReference type="Pfam" id="PF02225">
    <property type="entry name" value="PA"/>
    <property type="match status" value="1"/>
</dbReference>
<dbReference type="InterPro" id="IPR011096">
    <property type="entry name" value="FTP_domain"/>
</dbReference>
<evidence type="ECO:0000256" key="4">
    <source>
        <dbReference type="ARBA" id="ARBA00022729"/>
    </source>
</evidence>
<evidence type="ECO:0000256" key="5">
    <source>
        <dbReference type="ARBA" id="ARBA00022801"/>
    </source>
</evidence>
<dbReference type="SUPFAM" id="SSF52025">
    <property type="entry name" value="PA domain"/>
    <property type="match status" value="1"/>
</dbReference>
<evidence type="ECO:0000256" key="6">
    <source>
        <dbReference type="ARBA" id="ARBA00022833"/>
    </source>
</evidence>
<dbReference type="AlphaFoldDB" id="A0A2P2CGX0"/>
<dbReference type="GO" id="GO:0046872">
    <property type="term" value="F:metal ion binding"/>
    <property type="evidence" value="ECO:0007669"/>
    <property type="project" value="UniProtKB-KW"/>
</dbReference>
<dbReference type="Gene3D" id="3.50.30.30">
    <property type="match status" value="1"/>
</dbReference>
<feature type="domain" description="FTP" evidence="10">
    <location>
        <begin position="117"/>
        <end position="148"/>
    </location>
</feature>
<dbReference type="InterPro" id="IPR032109">
    <property type="entry name" value="Big_3_5"/>
</dbReference>
<dbReference type="PANTHER" id="PTHR33794">
    <property type="entry name" value="BACILLOLYSIN"/>
    <property type="match status" value="1"/>
</dbReference>
<feature type="domain" description="PA" evidence="8">
    <location>
        <begin position="473"/>
        <end position="540"/>
    </location>
</feature>
<evidence type="ECO:0000259" key="11">
    <source>
        <dbReference type="Pfam" id="PF16640"/>
    </source>
</evidence>
<dbReference type="SUPFAM" id="SSF55486">
    <property type="entry name" value="Metalloproteases ('zincins'), catalytic domain"/>
    <property type="match status" value="1"/>
</dbReference>
<feature type="domain" description="Peptidase M4 C-terminal" evidence="9">
    <location>
        <begin position="565"/>
        <end position="687"/>
    </location>
</feature>
<evidence type="ECO:0000259" key="9">
    <source>
        <dbReference type="Pfam" id="PF02868"/>
    </source>
</evidence>
<dbReference type="EMBL" id="CZKB01000013">
    <property type="protein sequence ID" value="CUR60242.1"/>
    <property type="molecule type" value="Genomic_DNA"/>
</dbReference>
<dbReference type="InterPro" id="IPR023612">
    <property type="entry name" value="Peptidase_M4"/>
</dbReference>
<feature type="domain" description="Bacterial Ig-like" evidence="11">
    <location>
        <begin position="960"/>
        <end position="1046"/>
    </location>
</feature>
<dbReference type="Pfam" id="PF02868">
    <property type="entry name" value="Peptidase_M4_C"/>
    <property type="match status" value="1"/>
</dbReference>
<keyword evidence="5" id="KW-0378">Hydrolase</keyword>
<dbReference type="Pfam" id="PF07504">
    <property type="entry name" value="FTP"/>
    <property type="match status" value="1"/>
</dbReference>
<proteinExistence type="inferred from homology"/>
<dbReference type="PANTHER" id="PTHR33794:SF1">
    <property type="entry name" value="BACILLOLYSIN"/>
    <property type="match status" value="1"/>
</dbReference>
<dbReference type="Gene3D" id="3.10.450.490">
    <property type="match status" value="1"/>
</dbReference>
<evidence type="ECO:0000256" key="1">
    <source>
        <dbReference type="ARBA" id="ARBA00009388"/>
    </source>
</evidence>
<dbReference type="CDD" id="cd04818">
    <property type="entry name" value="PA_subtilisin_1"/>
    <property type="match status" value="1"/>
</dbReference>
<name>A0A2P2CGX0_9ZZZZ</name>
<accession>A0A2P2CGX0</accession>
<dbReference type="Pfam" id="PF16640">
    <property type="entry name" value="Big_3_5"/>
    <property type="match status" value="1"/>
</dbReference>
<dbReference type="InterPro" id="IPR050728">
    <property type="entry name" value="Zinc_Metalloprotease_M4"/>
</dbReference>
<keyword evidence="7" id="KW-0482">Metalloprotease</keyword>
<keyword evidence="2" id="KW-0645">Protease</keyword>
<sequence length="1148" mass="120183">MKVLNRGLALAVVGAGLAASPLLGAQATAAEKAEPSLLAQMRDQSDASVTVTDQAATGTVGFVRTKGDLMPGVAAADARAAASKADAYLAKYAPLFGARAGELNQSKISTTPFGWTVTFDQSYKGVPVWAGQLKAHVAEDGDLTAVTGFAAPDLSLDVEPGKSSAAAAERAVVAVKADPPASDHGKADVSGLKAVSTDLVVYRQGVVKGERGDAVLAYDVEVSNVTKRGGTVRDRIILDAGSLKPLNRYSMMAHALDRSLYTTDYDETNPAKDEPDEVVISPVWSEGDDPSVMDQEQQNLMDSSAESYWMHMNTWGVDSYDDAGGERITLHNRPDSCPNASWNGQYTSYCAGVYDDDTVAHEWGHAYTEYETGLIYQWQSGALNESYSDIWGETVDLLNGREDEGEGDLSVIRTDQKCSTHSPALPVLTINAPSQIAKDCLTGGASFGEPLSGTGITGDVMAPTDAVEEGGTALDGCSPYDQDVTGKIVLVDRGLCAFEEKAEMATAEGAAALIIGNRDEAPIGMSGANQDLVSTVSIGLTDRESIRTALNSGQVVNVTMRDVGGDRVDSFRWLLSEKSSAFGGAIRDMWNPTCHGDPGKVSDAEYKCSSDDNGGVHGNSGVPNHGYALLVDGGSFNGQTVEGLGFDKAANIYFYAQNYMGPTSDFVDHADSLEQACADLTGVEIKELSFAEGAAPANAEPITAADCEQVTKMIAAVELRLDPTIQCDWKPLLDKGPAPALCGDGFTSRVVFSDNFDAGVGAWTKDQEIVYENGIADPWRSAAVYPGKDNVGRVAFAPAGDKGDCVGDEGGDYSSSDSITSPSLLVPTGKALRLSFDHYVSTEAGYDGGNVKLSINGGDFEPIAPAAYVFNAPNTTLTSAATNTNPLAGEPGFSGTNPGRATGSWGNSQVNLEAAGAKPGDSIQIRFDMGRDGCGGVEGWYVDNVSVTVCDDTNTTVTATHVPEPSVFGTASKVDVVVAAAKGGTPGGTVDVLKADGNKVGSATLAGGKASVALPADLPVGTHVLTVNYAGSGGFKPSSGTVTVTVKAAPGEPGKVESKTVAKIKPAKPEFRENFKVVVKIKASETAKGKVVIRIDGKLMGKAKVKNGKAVFKIKRDYKIGKHVIQAKYKGSDAVERSKERIRFRVVR</sequence>
<dbReference type="InterPro" id="IPR046450">
    <property type="entry name" value="PA_dom_sf"/>
</dbReference>
<dbReference type="InterPro" id="IPR027268">
    <property type="entry name" value="Peptidase_M4/M1_CTD_sf"/>
</dbReference>
<evidence type="ECO:0000259" key="10">
    <source>
        <dbReference type="Pfam" id="PF07504"/>
    </source>
</evidence>
<dbReference type="InterPro" id="IPR001570">
    <property type="entry name" value="Peptidase_M4_C_domain"/>
</dbReference>
<evidence type="ECO:0000256" key="7">
    <source>
        <dbReference type="ARBA" id="ARBA00023049"/>
    </source>
</evidence>
<dbReference type="GO" id="GO:0004222">
    <property type="term" value="F:metalloendopeptidase activity"/>
    <property type="evidence" value="ECO:0007669"/>
    <property type="project" value="InterPro"/>
</dbReference>
<evidence type="ECO:0000256" key="3">
    <source>
        <dbReference type="ARBA" id="ARBA00022723"/>
    </source>
</evidence>
<dbReference type="Gene3D" id="1.10.390.10">
    <property type="entry name" value="Neutral Protease Domain 2"/>
    <property type="match status" value="2"/>
</dbReference>
<evidence type="ECO:0000313" key="12">
    <source>
        <dbReference type="EMBL" id="CUR60242.1"/>
    </source>
</evidence>
<evidence type="ECO:0000259" key="8">
    <source>
        <dbReference type="Pfam" id="PF02225"/>
    </source>
</evidence>
<dbReference type="GO" id="GO:0006508">
    <property type="term" value="P:proteolysis"/>
    <property type="evidence" value="ECO:0007669"/>
    <property type="project" value="UniProtKB-KW"/>
</dbReference>